<feature type="region of interest" description="Disordered" evidence="1">
    <location>
        <begin position="605"/>
        <end position="633"/>
    </location>
</feature>
<sequence>MNRLFPIFSSSSSSSESDEDFQQLLEVVVPRRRIVRERVDHFNIWDDTDFFARFRLTKEGISVILDLIENSLLFRTESTMSSSPDEFVTNSMKLLEEEGTIEDPQQEPQQEPQPQVQPLVQGERTRLIIDAMVEARVQEAMRQMAAPASVKAKKAAAVRTIIYAFHKQTGQTFDEKQVLKKINNMKSKIKTKSDAKRTGNKKIKLAKWEQQFLELLQEEDNPTIALIPGACQAGFSGAGMDAAEGTDTLAGNNSKGTATCATISTSRYLQQTPAKPAKRTTSELRELETDETRKLSTGDLQSTMSSSPDEFVTNSMKLLEEEGTIEDPQQEPQQEPQPQVQPLVQGERTRLIIDTMVEARSTMSSSPDEFVTNSMKLLEEEGTIEDPQQEPQQEPQPQVQPLVQGERTRLIIDTMVEARVQEAMRQMAAPANAKRTGNKKIKLAKWEQQFLELLQEEDNPTIALIPGACQAGFSGAGMDAAEGTDTLAGNNSKGTATCATISTSRYLQQTPAKPAKRTTSELRELETDETRKLSTGDLQSTMSSSPDEFVTNSMKLLEEEGTIEDPQQEPQQEPQPQVQPLVQDERTRLIIDAMVEARVQEAMRQMAAPATQPAVATESRPPSALTKPDEKATANSEISSLIKQLLIQNNPGFQPTEPRPQLKTSDFFQRLNIQTSVEIDQGIDFTIDVQPDTRFPVAYIMYNITALYPDLETKGFPYVSTLSLAGYCLTLLYGQLLLNDINTRSRSSPYTHPFRTETDMKDFLEVITNLNIPECMQDILTKLTTFVDPQRPGLRYNANLASSLFLHDFVYLLPNNIFFIAHNILATTRTNADPSDILRMFYNTVIVSYQQNIYTIGNLLGAEFQQAQQNYLHKNWILTTFEIFFNPVIDRSLLQRPTLARINVTAPAFANPAADYNPYGYALTATTDDIPILSSALEHISNFFKKQEPNSKTLIQIQHELKGTTLLTYNVRPLELPTWHSLTSPTKNSEPPSILNDKAYAKMVNFLTHLVRMASYDAMVVFVLCGWHHMMPCLTSRALPSKSFRPLGSPSLPASHSCKSFSNNLRVTQYVSEEKNVVLKDGLTFQEIYQILDDEHGPVHKLKASTLLRLMLLS</sequence>
<dbReference type="OrthoDB" id="6630730at2759"/>
<feature type="compositionally biased region" description="Low complexity" evidence="1">
    <location>
        <begin position="568"/>
        <end position="581"/>
    </location>
</feature>
<feature type="compositionally biased region" description="Polar residues" evidence="1">
    <location>
        <begin position="298"/>
        <end position="311"/>
    </location>
</feature>
<dbReference type="Proteomes" id="UP000466442">
    <property type="component" value="Unassembled WGS sequence"/>
</dbReference>
<protein>
    <submittedName>
        <fullName evidence="2">Uncharacterized protein</fullName>
    </submittedName>
</protein>
<dbReference type="AlphaFoldDB" id="A0A8S9XE69"/>
<dbReference type="InterPro" id="IPR058242">
    <property type="entry name" value="Capsid_partitivirus"/>
</dbReference>
<organism evidence="2 3">
    <name type="scientific">Apolygus lucorum</name>
    <name type="common">Small green plant bug</name>
    <name type="synonym">Lygocoris lucorum</name>
    <dbReference type="NCBI Taxonomy" id="248454"/>
    <lineage>
        <taxon>Eukaryota</taxon>
        <taxon>Metazoa</taxon>
        <taxon>Ecdysozoa</taxon>
        <taxon>Arthropoda</taxon>
        <taxon>Hexapoda</taxon>
        <taxon>Insecta</taxon>
        <taxon>Pterygota</taxon>
        <taxon>Neoptera</taxon>
        <taxon>Paraneoptera</taxon>
        <taxon>Hemiptera</taxon>
        <taxon>Heteroptera</taxon>
        <taxon>Panheteroptera</taxon>
        <taxon>Cimicomorpha</taxon>
        <taxon>Miridae</taxon>
        <taxon>Mirini</taxon>
        <taxon>Apolygus</taxon>
    </lineage>
</organism>
<dbReference type="Pfam" id="PF25666">
    <property type="entry name" value="Partiti_capsid"/>
    <property type="match status" value="1"/>
</dbReference>
<evidence type="ECO:0000313" key="3">
    <source>
        <dbReference type="Proteomes" id="UP000466442"/>
    </source>
</evidence>
<gene>
    <name evidence="2" type="ORF">GE061_018591</name>
</gene>
<accession>A0A8S9XE69</accession>
<feature type="region of interest" description="Disordered" evidence="1">
    <location>
        <begin position="269"/>
        <end position="311"/>
    </location>
</feature>
<feature type="compositionally biased region" description="Basic and acidic residues" evidence="1">
    <location>
        <begin position="280"/>
        <end position="296"/>
    </location>
</feature>
<evidence type="ECO:0000256" key="1">
    <source>
        <dbReference type="SAM" id="MobiDB-lite"/>
    </source>
</evidence>
<evidence type="ECO:0000313" key="2">
    <source>
        <dbReference type="EMBL" id="KAF6207350.1"/>
    </source>
</evidence>
<comment type="caution">
    <text evidence="2">The sequence shown here is derived from an EMBL/GenBank/DDBJ whole genome shotgun (WGS) entry which is preliminary data.</text>
</comment>
<reference evidence="2" key="1">
    <citation type="journal article" date="2021" name="Mol. Ecol. Resour.">
        <title>Apolygus lucorum genome provides insights into omnivorousness and mesophyll feeding.</title>
        <authorList>
            <person name="Liu Y."/>
            <person name="Liu H."/>
            <person name="Wang H."/>
            <person name="Huang T."/>
            <person name="Liu B."/>
            <person name="Yang B."/>
            <person name="Yin L."/>
            <person name="Li B."/>
            <person name="Zhang Y."/>
            <person name="Zhang S."/>
            <person name="Jiang F."/>
            <person name="Zhang X."/>
            <person name="Ren Y."/>
            <person name="Wang B."/>
            <person name="Wang S."/>
            <person name="Lu Y."/>
            <person name="Wu K."/>
            <person name="Fan W."/>
            <person name="Wang G."/>
        </authorList>
    </citation>
    <scope>NUCLEOTIDE SEQUENCE</scope>
    <source>
        <strain evidence="2">12Hb</strain>
    </source>
</reference>
<name>A0A8S9XE69_APOLU</name>
<feature type="compositionally biased region" description="Polar residues" evidence="1">
    <location>
        <begin position="536"/>
        <end position="549"/>
    </location>
</feature>
<feature type="compositionally biased region" description="Basic and acidic residues" evidence="1">
    <location>
        <begin position="518"/>
        <end position="534"/>
    </location>
</feature>
<feature type="region of interest" description="Disordered" evidence="1">
    <location>
        <begin position="562"/>
        <end position="581"/>
    </location>
</feature>
<feature type="region of interest" description="Disordered" evidence="1">
    <location>
        <begin position="507"/>
        <end position="549"/>
    </location>
</feature>
<proteinExistence type="predicted"/>
<dbReference type="EMBL" id="WIXP02000008">
    <property type="protein sequence ID" value="KAF6207350.1"/>
    <property type="molecule type" value="Genomic_DNA"/>
</dbReference>
<keyword evidence="3" id="KW-1185">Reference proteome</keyword>